<evidence type="ECO:0000256" key="6">
    <source>
        <dbReference type="RuleBase" id="RU003983"/>
    </source>
</evidence>
<comment type="similarity">
    <text evidence="6">Belongs to the peptidase M48 family.</text>
</comment>
<proteinExistence type="inferred from homology"/>
<dbReference type="RefSeq" id="WP_121152428.1">
    <property type="nucleotide sequence ID" value="NZ_CP032829.1"/>
</dbReference>
<gene>
    <name evidence="8" type="ORF">D3Y57_07220</name>
</gene>
<keyword evidence="9" id="KW-1185">Reference proteome</keyword>
<dbReference type="Gene3D" id="2.30.42.10">
    <property type="match status" value="1"/>
</dbReference>
<keyword evidence="2" id="KW-0479">Metal-binding</keyword>
<keyword evidence="4 6" id="KW-0862">Zinc</keyword>
<dbReference type="InterPro" id="IPR001915">
    <property type="entry name" value="Peptidase_M48"/>
</dbReference>
<evidence type="ECO:0000256" key="1">
    <source>
        <dbReference type="ARBA" id="ARBA00022670"/>
    </source>
</evidence>
<organism evidence="8 9">
    <name type="scientific">Sphingomonas paeninsulae</name>
    <dbReference type="NCBI Taxonomy" id="2319844"/>
    <lineage>
        <taxon>Bacteria</taxon>
        <taxon>Pseudomonadati</taxon>
        <taxon>Pseudomonadota</taxon>
        <taxon>Alphaproteobacteria</taxon>
        <taxon>Sphingomonadales</taxon>
        <taxon>Sphingomonadaceae</taxon>
        <taxon>Sphingomonas</taxon>
    </lineage>
</organism>
<evidence type="ECO:0000256" key="2">
    <source>
        <dbReference type="ARBA" id="ARBA00022723"/>
    </source>
</evidence>
<keyword evidence="5 6" id="KW-0482">Metalloprotease</keyword>
<evidence type="ECO:0000256" key="4">
    <source>
        <dbReference type="ARBA" id="ARBA00022833"/>
    </source>
</evidence>
<evidence type="ECO:0000313" key="8">
    <source>
        <dbReference type="EMBL" id="AYJ85803.1"/>
    </source>
</evidence>
<dbReference type="EMBL" id="CP032829">
    <property type="protein sequence ID" value="AYJ85803.1"/>
    <property type="molecule type" value="Genomic_DNA"/>
</dbReference>
<protein>
    <recommendedName>
        <fullName evidence="7">PDZ domain-containing protein</fullName>
    </recommendedName>
</protein>
<accession>A0A494TFM1</accession>
<dbReference type="GO" id="GO:0016020">
    <property type="term" value="C:membrane"/>
    <property type="evidence" value="ECO:0007669"/>
    <property type="project" value="TreeGrafter"/>
</dbReference>
<dbReference type="InterPro" id="IPR001478">
    <property type="entry name" value="PDZ"/>
</dbReference>
<dbReference type="InterPro" id="IPR041489">
    <property type="entry name" value="PDZ_6"/>
</dbReference>
<comment type="cofactor">
    <cofactor evidence="6">
        <name>Zn(2+)</name>
        <dbReference type="ChEBI" id="CHEBI:29105"/>
    </cofactor>
    <text evidence="6">Binds 1 zinc ion per subunit.</text>
</comment>
<dbReference type="KEGG" id="spha:D3Y57_07220"/>
<evidence type="ECO:0000256" key="3">
    <source>
        <dbReference type="ARBA" id="ARBA00022801"/>
    </source>
</evidence>
<dbReference type="InterPro" id="IPR051156">
    <property type="entry name" value="Mito/Outer_Membr_Metalloprot"/>
</dbReference>
<keyword evidence="3 6" id="KW-0378">Hydrolase</keyword>
<sequence>MIAVFIALAIGASDPGIAALQEADARVAAIAWQLQTTNAPLCSETAPLAGFTIQTLAQYEPFARPAVAQGDALDRRPMVQAVVAGGTADRAGLKAGDIVLEIDGAPTPRELPPRASYDATAKTQAMIDSALLRPPLVLRILRGKVSRTVELTGVTGCSSRIEIVTGKSLNAEADGHYVQISGSLVDFAANDDELATIIAHELAHNILHHPLRLDTENTARGLFAKLGKRDTQIRKTEFEADRMAVWLVARAGYDVDAIVPFWMRLGERAGSGAPSDGTHPDWNERIDRAAAAVTEVKSQRAASAELLPTNMPR</sequence>
<dbReference type="OrthoDB" id="7338723at2"/>
<dbReference type="Pfam" id="PF01435">
    <property type="entry name" value="Peptidase_M48"/>
    <property type="match status" value="2"/>
</dbReference>
<dbReference type="GO" id="GO:0051603">
    <property type="term" value="P:proteolysis involved in protein catabolic process"/>
    <property type="evidence" value="ECO:0007669"/>
    <property type="project" value="TreeGrafter"/>
</dbReference>
<dbReference type="Proteomes" id="UP000276254">
    <property type="component" value="Chromosome"/>
</dbReference>
<name>A0A494TFM1_SPHPE</name>
<dbReference type="CDD" id="cd07342">
    <property type="entry name" value="M48C_Oma1_like"/>
    <property type="match status" value="1"/>
</dbReference>
<evidence type="ECO:0000313" key="9">
    <source>
        <dbReference type="Proteomes" id="UP000276254"/>
    </source>
</evidence>
<evidence type="ECO:0000256" key="5">
    <source>
        <dbReference type="ARBA" id="ARBA00023049"/>
    </source>
</evidence>
<dbReference type="PANTHER" id="PTHR22726">
    <property type="entry name" value="METALLOENDOPEPTIDASE OMA1"/>
    <property type="match status" value="1"/>
</dbReference>
<evidence type="ECO:0000259" key="7">
    <source>
        <dbReference type="PROSITE" id="PS50106"/>
    </source>
</evidence>
<reference evidence="8 9" key="1">
    <citation type="submission" date="2018-09" db="EMBL/GenBank/DDBJ databases">
        <title>Sphingomonas peninsula sp. nov., isolated from fildes peninsula, Antarctic soil.</title>
        <authorList>
            <person name="Yingchao G."/>
        </authorList>
    </citation>
    <scope>NUCLEOTIDE SEQUENCE [LARGE SCALE GENOMIC DNA]</scope>
    <source>
        <strain evidence="8 9">YZ-8</strain>
    </source>
</reference>
<dbReference type="PROSITE" id="PS50106">
    <property type="entry name" value="PDZ"/>
    <property type="match status" value="1"/>
</dbReference>
<dbReference type="SUPFAM" id="SSF50156">
    <property type="entry name" value="PDZ domain-like"/>
    <property type="match status" value="1"/>
</dbReference>
<dbReference type="GO" id="GO:0004222">
    <property type="term" value="F:metalloendopeptidase activity"/>
    <property type="evidence" value="ECO:0007669"/>
    <property type="project" value="InterPro"/>
</dbReference>
<dbReference type="Gene3D" id="3.30.2010.10">
    <property type="entry name" value="Metalloproteases ('zincins'), catalytic domain"/>
    <property type="match status" value="1"/>
</dbReference>
<dbReference type="PANTHER" id="PTHR22726:SF1">
    <property type="entry name" value="METALLOENDOPEPTIDASE OMA1, MITOCHONDRIAL"/>
    <property type="match status" value="1"/>
</dbReference>
<keyword evidence="1 6" id="KW-0645">Protease</keyword>
<dbReference type="InterPro" id="IPR036034">
    <property type="entry name" value="PDZ_sf"/>
</dbReference>
<dbReference type="Pfam" id="PF17820">
    <property type="entry name" value="PDZ_6"/>
    <property type="match status" value="1"/>
</dbReference>
<feature type="domain" description="PDZ" evidence="7">
    <location>
        <begin position="78"/>
        <end position="106"/>
    </location>
</feature>
<dbReference type="AlphaFoldDB" id="A0A494TFM1"/>
<dbReference type="GO" id="GO:0046872">
    <property type="term" value="F:metal ion binding"/>
    <property type="evidence" value="ECO:0007669"/>
    <property type="project" value="UniProtKB-KW"/>
</dbReference>